<evidence type="ECO:0000256" key="7">
    <source>
        <dbReference type="ARBA" id="ARBA00022729"/>
    </source>
</evidence>
<proteinExistence type="inferred from homology"/>
<dbReference type="InterPro" id="IPR037066">
    <property type="entry name" value="Plug_dom_sf"/>
</dbReference>
<evidence type="ECO:0000256" key="2">
    <source>
        <dbReference type="ARBA" id="ARBA00009810"/>
    </source>
</evidence>
<organism evidence="19 20">
    <name type="scientific">Joostella atrarenae</name>
    <dbReference type="NCBI Taxonomy" id="679257"/>
    <lineage>
        <taxon>Bacteria</taxon>
        <taxon>Pseudomonadati</taxon>
        <taxon>Bacteroidota</taxon>
        <taxon>Flavobacteriia</taxon>
        <taxon>Flavobacteriales</taxon>
        <taxon>Flavobacteriaceae</taxon>
        <taxon>Joostella</taxon>
    </lineage>
</organism>
<dbReference type="PROSITE" id="PS52016">
    <property type="entry name" value="TONB_DEPENDENT_REC_3"/>
    <property type="match status" value="1"/>
</dbReference>
<dbReference type="Gene3D" id="2.60.40.1120">
    <property type="entry name" value="Carboxypeptidase-like, regulatory domain"/>
    <property type="match status" value="1"/>
</dbReference>
<keyword evidence="12 19" id="KW-0675">Receptor</keyword>
<evidence type="ECO:0000259" key="17">
    <source>
        <dbReference type="Pfam" id="PF00593"/>
    </source>
</evidence>
<evidence type="ECO:0000256" key="13">
    <source>
        <dbReference type="ARBA" id="ARBA00023237"/>
    </source>
</evidence>
<keyword evidence="8" id="KW-0408">Iron</keyword>
<dbReference type="Pfam" id="PF13715">
    <property type="entry name" value="CarbopepD_reg_2"/>
    <property type="match status" value="1"/>
</dbReference>
<keyword evidence="4 14" id="KW-1134">Transmembrane beta strand</keyword>
<dbReference type="EMBL" id="JAETXX010000011">
    <property type="protein sequence ID" value="MCF8715960.1"/>
    <property type="molecule type" value="Genomic_DNA"/>
</dbReference>
<evidence type="ECO:0000256" key="10">
    <source>
        <dbReference type="ARBA" id="ARBA00023077"/>
    </source>
</evidence>
<keyword evidence="13 14" id="KW-0998">Cell outer membrane</keyword>
<keyword evidence="9" id="KW-0406">Ion transport</keyword>
<dbReference type="InterPro" id="IPR010917">
    <property type="entry name" value="TonB_rcpt_CS"/>
</dbReference>
<feature type="domain" description="TonB-dependent receptor plug" evidence="18">
    <location>
        <begin position="135"/>
        <end position="228"/>
    </location>
</feature>
<dbReference type="InterPro" id="IPR000531">
    <property type="entry name" value="Beta-barrel_TonB"/>
</dbReference>
<dbReference type="Proteomes" id="UP000829517">
    <property type="component" value="Unassembled WGS sequence"/>
</dbReference>
<keyword evidence="7 16" id="KW-0732">Signal</keyword>
<keyword evidence="11 14" id="KW-0472">Membrane</keyword>
<protein>
    <submittedName>
        <fullName evidence="19">TonB-dependent receptor</fullName>
    </submittedName>
</protein>
<name>A0ABS9J6A4_9FLAO</name>
<comment type="subcellular location">
    <subcellularLocation>
        <location evidence="1 14">Cell outer membrane</location>
        <topology evidence="1 14">Multi-pass membrane protein</topology>
    </subcellularLocation>
</comment>
<feature type="chain" id="PRO_5045329401" evidence="16">
    <location>
        <begin position="19"/>
        <end position="817"/>
    </location>
</feature>
<dbReference type="SUPFAM" id="SSF49464">
    <property type="entry name" value="Carboxypeptidase regulatory domain-like"/>
    <property type="match status" value="1"/>
</dbReference>
<evidence type="ECO:0000256" key="5">
    <source>
        <dbReference type="ARBA" id="ARBA00022496"/>
    </source>
</evidence>
<dbReference type="Gene3D" id="2.170.130.10">
    <property type="entry name" value="TonB-dependent receptor, plug domain"/>
    <property type="match status" value="1"/>
</dbReference>
<comment type="similarity">
    <text evidence="2 14 15">Belongs to the TonB-dependent receptor family.</text>
</comment>
<feature type="signal peptide" evidence="16">
    <location>
        <begin position="1"/>
        <end position="18"/>
    </location>
</feature>
<evidence type="ECO:0000256" key="8">
    <source>
        <dbReference type="ARBA" id="ARBA00023004"/>
    </source>
</evidence>
<evidence type="ECO:0000259" key="18">
    <source>
        <dbReference type="Pfam" id="PF07715"/>
    </source>
</evidence>
<dbReference type="Gene3D" id="2.40.170.20">
    <property type="entry name" value="TonB-dependent receptor, beta-barrel domain"/>
    <property type="match status" value="1"/>
</dbReference>
<dbReference type="InterPro" id="IPR036942">
    <property type="entry name" value="Beta-barrel_TonB_sf"/>
</dbReference>
<keyword evidence="6 14" id="KW-0812">Transmembrane</keyword>
<dbReference type="PANTHER" id="PTHR32552:SF68">
    <property type="entry name" value="FERRICHROME OUTER MEMBRANE TRANSPORTER_PHAGE RECEPTOR"/>
    <property type="match status" value="1"/>
</dbReference>
<sequence length="817" mass="90330">MKNIITILFLSITSFVIAQQGQIKGQVISDSGEAIPGANVILTGTNIGINTDDSGYFEIENVPAKRYKLKVSYIGFRSTSKDIRVYNNQTTNLGSIKIIERSEELGEVVLEGHKKNKFYRSESTVVSKLPLKDLENPQVYNTVSSQLLEEQVVTNFEDALKNAPGIYKLWESTGRGGDGAGYYSLRGFAVQPTMMNGLPSLTNGTMDPANIENVEIIKGPSGTLYGSSLISYGGLINVNTKRPYFDEFGGSISYTGGSYGLNRVTADINTLLNDQKNVALRINTAYHTQNSYQDAGLKKSFYIAPSLAYKASDRLSFNINTEFYNGENTNQMVLFLDRGSELRVHNIDELGYDNNRSYTSNDLTIKNPTFSLQGEMRYKLSDNWTSQTAISSSSAKSDGYYSYLYEITNSVDQVSPIEDGTIFSRYISKQNSEKTGIDIQQNFIGEFNLGNFKNKMVAGLDYYNQRIINNSTGYANQGFVYIGTNNAEFATVAPALHQQFGTPMNENFVDDTGILTQAGADASIATLGNPSAQYSETKQEIYSAYVSDVIYFMPQLSAMASLRLDHFSNDAHEQTALSPKFGLIYQPILDKVSVFANYMNGFSNVAPRIVQDGETTTTLSFDPEKANQFEVGTKLSLFENKLAATLSYYDIKVSNIVLTTGPTTYSQGGEQYSKGFETSITANPIEGLNIIAGYSYNDSEITEGDADFLNKRPEEAGPQNLANLWASYHFYNGSLKGFGLGFGGNYAGDNMVFNRNLAGTFTVPEYTVLNASLFYEVKDFSITLKLNNIANEEYYGGWSTVSPQMPRTFSANFTYNF</sequence>
<dbReference type="InterPro" id="IPR039426">
    <property type="entry name" value="TonB-dep_rcpt-like"/>
</dbReference>
<evidence type="ECO:0000256" key="12">
    <source>
        <dbReference type="ARBA" id="ARBA00023170"/>
    </source>
</evidence>
<evidence type="ECO:0000256" key="6">
    <source>
        <dbReference type="ARBA" id="ARBA00022692"/>
    </source>
</evidence>
<evidence type="ECO:0000256" key="3">
    <source>
        <dbReference type="ARBA" id="ARBA00022448"/>
    </source>
</evidence>
<evidence type="ECO:0000313" key="20">
    <source>
        <dbReference type="Proteomes" id="UP000829517"/>
    </source>
</evidence>
<reference evidence="19 20" key="1">
    <citation type="submission" date="2021-01" db="EMBL/GenBank/DDBJ databases">
        <title>Genome sequencing of Joostella atrarenae M1-2 (= KCTC 23194).</title>
        <authorList>
            <person name="Zakaria M.R."/>
            <person name="Lam M.Q."/>
            <person name="Chong C.S."/>
        </authorList>
    </citation>
    <scope>NUCLEOTIDE SEQUENCE [LARGE SCALE GENOMIC DNA]</scope>
    <source>
        <strain evidence="19 20">M1-2</strain>
    </source>
</reference>
<evidence type="ECO:0000256" key="16">
    <source>
        <dbReference type="SAM" id="SignalP"/>
    </source>
</evidence>
<dbReference type="CDD" id="cd01347">
    <property type="entry name" value="ligand_gated_channel"/>
    <property type="match status" value="1"/>
</dbReference>
<dbReference type="PANTHER" id="PTHR32552">
    <property type="entry name" value="FERRICHROME IRON RECEPTOR-RELATED"/>
    <property type="match status" value="1"/>
</dbReference>
<dbReference type="NCBIfam" id="TIGR01783">
    <property type="entry name" value="TonB-siderophor"/>
    <property type="match status" value="1"/>
</dbReference>
<dbReference type="InterPro" id="IPR012910">
    <property type="entry name" value="Plug_dom"/>
</dbReference>
<dbReference type="RefSeq" id="WP_236959925.1">
    <property type="nucleotide sequence ID" value="NZ_JAETXX010000011.1"/>
</dbReference>
<evidence type="ECO:0000256" key="4">
    <source>
        <dbReference type="ARBA" id="ARBA00022452"/>
    </source>
</evidence>
<keyword evidence="10 15" id="KW-0798">TonB box</keyword>
<accession>A0ABS9J6A4</accession>
<dbReference type="InterPro" id="IPR008969">
    <property type="entry name" value="CarboxyPept-like_regulatory"/>
</dbReference>
<feature type="domain" description="TonB-dependent receptor-like beta-barrel" evidence="17">
    <location>
        <begin position="312"/>
        <end position="789"/>
    </location>
</feature>
<keyword evidence="3 14" id="KW-0813">Transport</keyword>
<dbReference type="InterPro" id="IPR010105">
    <property type="entry name" value="TonB_sidphr_rcpt"/>
</dbReference>
<comment type="caution">
    <text evidence="19">The sequence shown here is derived from an EMBL/GenBank/DDBJ whole genome shotgun (WGS) entry which is preliminary data.</text>
</comment>
<dbReference type="SUPFAM" id="SSF56935">
    <property type="entry name" value="Porins"/>
    <property type="match status" value="1"/>
</dbReference>
<evidence type="ECO:0000256" key="11">
    <source>
        <dbReference type="ARBA" id="ARBA00023136"/>
    </source>
</evidence>
<keyword evidence="5" id="KW-0410">Iron transport</keyword>
<evidence type="ECO:0000256" key="9">
    <source>
        <dbReference type="ARBA" id="ARBA00023065"/>
    </source>
</evidence>
<evidence type="ECO:0000313" key="19">
    <source>
        <dbReference type="EMBL" id="MCF8715960.1"/>
    </source>
</evidence>
<evidence type="ECO:0000256" key="15">
    <source>
        <dbReference type="RuleBase" id="RU003357"/>
    </source>
</evidence>
<dbReference type="PROSITE" id="PS01156">
    <property type="entry name" value="TONB_DEPENDENT_REC_2"/>
    <property type="match status" value="1"/>
</dbReference>
<evidence type="ECO:0000256" key="1">
    <source>
        <dbReference type="ARBA" id="ARBA00004571"/>
    </source>
</evidence>
<dbReference type="Pfam" id="PF07715">
    <property type="entry name" value="Plug"/>
    <property type="match status" value="1"/>
</dbReference>
<gene>
    <name evidence="19" type="ORF">JM658_14075</name>
</gene>
<evidence type="ECO:0000256" key="14">
    <source>
        <dbReference type="PROSITE-ProRule" id="PRU01360"/>
    </source>
</evidence>
<keyword evidence="20" id="KW-1185">Reference proteome</keyword>
<dbReference type="Pfam" id="PF00593">
    <property type="entry name" value="TonB_dep_Rec_b-barrel"/>
    <property type="match status" value="1"/>
</dbReference>